<dbReference type="EMBL" id="CM042046">
    <property type="protein sequence ID" value="KAI3677324.1"/>
    <property type="molecule type" value="Genomic_DNA"/>
</dbReference>
<evidence type="ECO:0000313" key="1">
    <source>
        <dbReference type="EMBL" id="KAI3677324.1"/>
    </source>
</evidence>
<protein>
    <submittedName>
        <fullName evidence="1">Uncharacterized protein</fullName>
    </submittedName>
</protein>
<reference evidence="2" key="1">
    <citation type="journal article" date="2022" name="Mol. Ecol. Resour.">
        <title>The genomes of chicory, endive, great burdock and yacon provide insights into Asteraceae palaeo-polyploidization history and plant inulin production.</title>
        <authorList>
            <person name="Fan W."/>
            <person name="Wang S."/>
            <person name="Wang H."/>
            <person name="Wang A."/>
            <person name="Jiang F."/>
            <person name="Liu H."/>
            <person name="Zhao H."/>
            <person name="Xu D."/>
            <person name="Zhang Y."/>
        </authorList>
    </citation>
    <scope>NUCLEOTIDE SEQUENCE [LARGE SCALE GENOMIC DNA]</scope>
    <source>
        <strain evidence="2">cv. Yunnan</strain>
    </source>
</reference>
<evidence type="ECO:0000313" key="2">
    <source>
        <dbReference type="Proteomes" id="UP001056120"/>
    </source>
</evidence>
<reference evidence="1 2" key="2">
    <citation type="journal article" date="2022" name="Mol. Ecol. Resour.">
        <title>The genomes of chicory, endive, great burdock and yacon provide insights into Asteraceae paleo-polyploidization history and plant inulin production.</title>
        <authorList>
            <person name="Fan W."/>
            <person name="Wang S."/>
            <person name="Wang H."/>
            <person name="Wang A."/>
            <person name="Jiang F."/>
            <person name="Liu H."/>
            <person name="Zhao H."/>
            <person name="Xu D."/>
            <person name="Zhang Y."/>
        </authorList>
    </citation>
    <scope>NUCLEOTIDE SEQUENCE [LARGE SCALE GENOMIC DNA]</scope>
    <source>
        <strain evidence="2">cv. Yunnan</strain>
        <tissue evidence="1">Leaves</tissue>
    </source>
</reference>
<dbReference type="Proteomes" id="UP001056120">
    <property type="component" value="Linkage Group LG29"/>
</dbReference>
<name>A0ACB8Y185_9ASTR</name>
<comment type="caution">
    <text evidence="1">The sequence shown here is derived from an EMBL/GenBank/DDBJ whole genome shotgun (WGS) entry which is preliminary data.</text>
</comment>
<accession>A0ACB8Y185</accession>
<organism evidence="1 2">
    <name type="scientific">Smallanthus sonchifolius</name>
    <dbReference type="NCBI Taxonomy" id="185202"/>
    <lineage>
        <taxon>Eukaryota</taxon>
        <taxon>Viridiplantae</taxon>
        <taxon>Streptophyta</taxon>
        <taxon>Embryophyta</taxon>
        <taxon>Tracheophyta</taxon>
        <taxon>Spermatophyta</taxon>
        <taxon>Magnoliopsida</taxon>
        <taxon>eudicotyledons</taxon>
        <taxon>Gunneridae</taxon>
        <taxon>Pentapetalae</taxon>
        <taxon>asterids</taxon>
        <taxon>campanulids</taxon>
        <taxon>Asterales</taxon>
        <taxon>Asteraceae</taxon>
        <taxon>Asteroideae</taxon>
        <taxon>Heliantheae alliance</taxon>
        <taxon>Millerieae</taxon>
        <taxon>Smallanthus</taxon>
    </lineage>
</organism>
<sequence length="253" mass="28780">MVIHRDIKSANILLNADWKAKISDFGLSAITAINQEVISKLVGTIGYVDPVYEITGFFTEKSDIYSLGVVLFEILYGQLLVPNTKDYDQQRVRTILKHIHEERKIGLKDYEIWGPKLPKDYEEIIKLSKSSGIYSTTKKKDLYNRFSKGILLQDDKVWFSLGSNSERNEMISARKFSFINRSPHKWKSVPESRFKKFAPSEVNGKKQLMLSAKAALYNFSNAKLFTSKPSSQSRLGSVLWGISSSSRTLLPSL</sequence>
<keyword evidence="2" id="KW-1185">Reference proteome</keyword>
<gene>
    <name evidence="1" type="ORF">L1987_86949</name>
</gene>
<proteinExistence type="predicted"/>